<name>A0A1P8UIZ9_9GAMM</name>
<evidence type="ECO:0000313" key="3">
    <source>
        <dbReference type="Proteomes" id="UP000243807"/>
    </source>
</evidence>
<reference evidence="2 3" key="1">
    <citation type="submission" date="2017-01" db="EMBL/GenBank/DDBJ databases">
        <title>Draft sequence of Acidihalobacter ferrooxidans strain DSM 14175 (strain V8).</title>
        <authorList>
            <person name="Khaleque H.N."/>
            <person name="Ramsay J.P."/>
            <person name="Murphy R.J.T."/>
            <person name="Kaksonen A.H."/>
            <person name="Boxall N.J."/>
            <person name="Watkin E.L.J."/>
        </authorList>
    </citation>
    <scope>NUCLEOTIDE SEQUENCE [LARGE SCALE GENOMIC DNA]</scope>
    <source>
        <strain evidence="2 3">V8</strain>
    </source>
</reference>
<dbReference type="RefSeq" id="WP_076836235.1">
    <property type="nucleotide sequence ID" value="NZ_CP019434.1"/>
</dbReference>
<organism evidence="2 3">
    <name type="scientific">Acidihalobacter ferrooxydans</name>
    <dbReference type="NCBI Taxonomy" id="1765967"/>
    <lineage>
        <taxon>Bacteria</taxon>
        <taxon>Pseudomonadati</taxon>
        <taxon>Pseudomonadota</taxon>
        <taxon>Gammaproteobacteria</taxon>
        <taxon>Chromatiales</taxon>
        <taxon>Ectothiorhodospiraceae</taxon>
        <taxon>Acidihalobacter</taxon>
    </lineage>
</organism>
<dbReference type="InterPro" id="IPR045809">
    <property type="entry name" value="MobI"/>
</dbReference>
<dbReference type="KEGG" id="afy:BW247_05285"/>
<protein>
    <submittedName>
        <fullName evidence="2">Uncharacterized protein</fullName>
    </submittedName>
</protein>
<dbReference type="Pfam" id="PF19456">
    <property type="entry name" value="MobI"/>
    <property type="match status" value="1"/>
</dbReference>
<sequence>MQDEMQRIKADLVKRATAIAEDFMSRRTGKGRGPDQWSDLFVKVSSTDTGIVVDWRYRHWYRPKDGGAPKNMLRYLPENRVTRLAQDWERDEVTWVRDALRVLKESYRELTKLEKKLGKAGVMGDEADMLTGFVPVRQSKVSPIKAELAKDKGEGRRAKHG</sequence>
<dbReference type="OrthoDB" id="9826794at2"/>
<dbReference type="KEGG" id="afy:BW247_12390"/>
<evidence type="ECO:0000313" key="1">
    <source>
        <dbReference type="EMBL" id="APZ42581.1"/>
    </source>
</evidence>
<evidence type="ECO:0000313" key="2">
    <source>
        <dbReference type="EMBL" id="APZ43784.1"/>
    </source>
</evidence>
<dbReference type="EMBL" id="CP019434">
    <property type="protein sequence ID" value="APZ42581.1"/>
    <property type="molecule type" value="Genomic_DNA"/>
</dbReference>
<dbReference type="AlphaFoldDB" id="A0A1P8UIZ9"/>
<gene>
    <name evidence="1" type="ORF">BW247_05285</name>
    <name evidence="2" type="ORF">BW247_12390</name>
</gene>
<dbReference type="Proteomes" id="UP000243807">
    <property type="component" value="Chromosome"/>
</dbReference>
<accession>A0A1P8UIZ9</accession>
<dbReference type="EMBL" id="CP019434">
    <property type="protein sequence ID" value="APZ43784.1"/>
    <property type="molecule type" value="Genomic_DNA"/>
</dbReference>
<keyword evidence="3" id="KW-1185">Reference proteome</keyword>
<proteinExistence type="predicted"/>